<sequence>MSSDSNNDNPLEFSAAPDSREFLQDELNKRQKKLMSLTPASDPLERAGLQYDVAEIMLELAGKGMPEAAWGLSKEAFTVYRDAEQWDDAIRCCDVLFRTELPAAVPALGNGLWLSITYPVDPELTILMLNNLIDTTPDNADGAAVAAVVAHYIADLRLEGDKRESVMFLTSALLGKVAERHSQIDSQDKMNMWMQKLDLLDPAVFMPRMAQVIDAIVEGQWWYDRDELRARLPVN</sequence>
<accession>A0A6S6UF81</accession>
<dbReference type="EMBL" id="CACVAT010000605">
    <property type="protein sequence ID" value="CAA6830618.1"/>
    <property type="molecule type" value="Genomic_DNA"/>
</dbReference>
<reference evidence="1" key="1">
    <citation type="submission" date="2020-01" db="EMBL/GenBank/DDBJ databases">
        <authorList>
            <person name="Meier V. D."/>
            <person name="Meier V D."/>
        </authorList>
    </citation>
    <scope>NUCLEOTIDE SEQUENCE</scope>
    <source>
        <strain evidence="1">HLG_WM_MAG_09</strain>
    </source>
</reference>
<evidence type="ECO:0000313" key="1">
    <source>
        <dbReference type="EMBL" id="CAA6830618.1"/>
    </source>
</evidence>
<dbReference type="AlphaFoldDB" id="A0A6S6UF81"/>
<gene>
    <name evidence="1" type="ORF">HELGO_WM26081</name>
</gene>
<protein>
    <submittedName>
        <fullName evidence="1">Uncharacterized protein</fullName>
    </submittedName>
</protein>
<organism evidence="1">
    <name type="scientific">uncultured Thiotrichaceae bacterium</name>
    <dbReference type="NCBI Taxonomy" id="298394"/>
    <lineage>
        <taxon>Bacteria</taxon>
        <taxon>Pseudomonadati</taxon>
        <taxon>Pseudomonadota</taxon>
        <taxon>Gammaproteobacteria</taxon>
        <taxon>Thiotrichales</taxon>
        <taxon>Thiotrichaceae</taxon>
        <taxon>environmental samples</taxon>
    </lineage>
</organism>
<proteinExistence type="predicted"/>
<name>A0A6S6UF81_9GAMM</name>